<gene>
    <name evidence="20" type="ORF">BJ983_002700</name>
</gene>
<evidence type="ECO:0000256" key="15">
    <source>
        <dbReference type="PIRSR" id="PIRSR001594-4"/>
    </source>
</evidence>
<evidence type="ECO:0000256" key="1">
    <source>
        <dbReference type="ARBA" id="ARBA00001953"/>
    </source>
</evidence>
<evidence type="ECO:0000256" key="8">
    <source>
        <dbReference type="ARBA" id="ARBA00022840"/>
    </source>
</evidence>
<dbReference type="GO" id="GO:0004736">
    <property type="term" value="F:pyruvate carboxylase activity"/>
    <property type="evidence" value="ECO:0007669"/>
    <property type="project" value="UniProtKB-EC"/>
</dbReference>
<evidence type="ECO:0000256" key="9">
    <source>
        <dbReference type="ARBA" id="ARBA00023267"/>
    </source>
</evidence>
<sequence>MFRKVLVANRGEIAIRGFRAAYELGAATVAVFPVEDRQSEHRLKADEAYLIGEAGHPVRAYLSIEEMIRAAQKAGADAIYPGYGFLSENPKLATACAEAGITFIGPPARVLAMAGNKHRAVAAAREAGVPVLDSSDPSDDIETLLAAAAEMTFPLFVKAVAGGGGRGMRLVTEERNLRDALQAAMNEASSAFGDATVILEQAVIDPRHIEVQILADAEGHVMHLFERDCSVQRRHQKVVEIAPAPNLSPGLRERICADAVKFATAIGYVNAGTVEFLLDAEGRHHFIEMNPRIQVEHTVTEEVADVDLVGAQMRIASGETLADLGLSQDTVSLHGFALQCRITTEDPANEFRPDVGMISAYRSASGSGVRLDGGTAFAGARISPHFDSLLVKVTCRGRDFTTAVRRARRALAEFRVRGVSTNIPFLMALLDEPDFREGRVTTSFIAEHPELLAARAPADRGTRIMSYLADVTVNKPHGTPPDLVDPRDKLPAVDLGTAPPDGSRQRLGELGPEGFAAWLRAQTTVPVTDTTFRDAHQSLLATRVRTRDLLEIAPHVARTTPELLSVECWGGATYDVALRFLAEDPWERLARLREAMPNLCLQMLLRGRNTVGYTPYPTEVTDAFVAEAARVGIDVFRIFDALNDVAQMRPAIDAVRSSGGALAEVALCYTSDLMNPAEDLYTLDYYLRLAEQIVDAGAHVLAIKDMAGLLRPPAARKLVTALRERFDLPVHLHTHDTAGGQLATLLAAIDAGVDAVDAAVASMAGTTSQPSLSALVAATDHSDRETGLSLDAVNALEPYWELVRKVYAPFESGLASPTGRVYTHEIPGGQLSNLRTQAVALGLGDRFEQVEDAYAAADRMLGHLVKVTPSSKVVGDLALHFVGAGVDPKDFEADPAKYDIPDSVIGFLRGELGDPPGGWPEPLRTRALEGRTERPGVAELTDEQRAGLDSDRGSTLNELLFPGPTTEFREHRTSYGDTSVLRSQEFFYGLRPETEYAVDLEPGVQLLIELEAISEPDERALRTVLMSLNGQLRPLQVRDRSVDTDVKAAEKADRSDPGHVAAPFAGVVTLQVAEGDEVSAGDTVATIEAMKMEAAITAPSSGTVQRLALGRVQQVEGGDLVVVLG</sequence>
<keyword evidence="5 11" id="KW-0436">Ligase</keyword>
<feature type="modified residue" description="N6-biotinyllysine" evidence="15">
    <location>
        <position position="1091"/>
    </location>
</feature>
<dbReference type="FunFam" id="3.20.20.70:FF:000120">
    <property type="entry name" value="Pyruvate carboxylase"/>
    <property type="match status" value="1"/>
</dbReference>
<feature type="domain" description="Lipoyl-binding" evidence="16">
    <location>
        <begin position="1051"/>
        <end position="1125"/>
    </location>
</feature>
<dbReference type="InterPro" id="IPR016185">
    <property type="entry name" value="PreATP-grasp_dom_sf"/>
</dbReference>
<dbReference type="Gene3D" id="3.30.470.20">
    <property type="entry name" value="ATP-grasp fold, B domain"/>
    <property type="match status" value="1"/>
</dbReference>
<dbReference type="NCBIfam" id="NF006761">
    <property type="entry name" value="PRK09282.1"/>
    <property type="match status" value="1"/>
</dbReference>
<dbReference type="SMART" id="SM00878">
    <property type="entry name" value="Biotin_carb_C"/>
    <property type="match status" value="1"/>
</dbReference>
<feature type="binding site" evidence="14">
    <location>
        <position position="534"/>
    </location>
    <ligand>
        <name>Mn(2+)</name>
        <dbReference type="ChEBI" id="CHEBI:29035"/>
    </ligand>
</feature>
<evidence type="ECO:0000256" key="2">
    <source>
        <dbReference type="ARBA" id="ARBA00004742"/>
    </source>
</evidence>
<dbReference type="PROSITE" id="PS50968">
    <property type="entry name" value="BIOTINYL_LIPOYL"/>
    <property type="match status" value="1"/>
</dbReference>
<dbReference type="InterPro" id="IPR005930">
    <property type="entry name" value="Pyruv_COase"/>
</dbReference>
<dbReference type="Gene3D" id="3.10.600.10">
    <property type="entry name" value="pyruvate carboxylase f1077a mutant domain"/>
    <property type="match status" value="1"/>
</dbReference>
<dbReference type="InterPro" id="IPR001882">
    <property type="entry name" value="Biotin_BS"/>
</dbReference>
<feature type="modified residue" description="N6-carboxylysine" evidence="15">
    <location>
        <position position="704"/>
    </location>
</feature>
<evidence type="ECO:0000256" key="5">
    <source>
        <dbReference type="ARBA" id="ARBA00022598"/>
    </source>
</evidence>
<dbReference type="CDD" id="cd06850">
    <property type="entry name" value="biotinyl_domain"/>
    <property type="match status" value="1"/>
</dbReference>
<keyword evidence="20" id="KW-0670">Pyruvate</keyword>
<feature type="binding site" evidence="14">
    <location>
        <position position="735"/>
    </location>
    <ligand>
        <name>Mn(2+)</name>
        <dbReference type="ChEBI" id="CHEBI:29035"/>
    </ligand>
</feature>
<evidence type="ECO:0000256" key="14">
    <source>
        <dbReference type="PIRSR" id="PIRSR001594-3"/>
    </source>
</evidence>
<keyword evidence="6 14" id="KW-0479">Metal-binding</keyword>
<dbReference type="InterPro" id="IPR005481">
    <property type="entry name" value="BC-like_N"/>
</dbReference>
<dbReference type="EC" id="6.4.1.1" evidence="3 11"/>
<dbReference type="Gene3D" id="3.20.20.70">
    <property type="entry name" value="Aldolase class I"/>
    <property type="match status" value="1"/>
</dbReference>
<dbReference type="SUPFAM" id="SSF51230">
    <property type="entry name" value="Single hybrid motif"/>
    <property type="match status" value="1"/>
</dbReference>
<feature type="domain" description="Pyruvate carboxyltransferase" evidence="19">
    <location>
        <begin position="525"/>
        <end position="794"/>
    </location>
</feature>
<feature type="active site" evidence="12">
    <location>
        <position position="292"/>
    </location>
</feature>
<dbReference type="SUPFAM" id="SSF51246">
    <property type="entry name" value="Rudiment single hybrid motif"/>
    <property type="match status" value="1"/>
</dbReference>
<feature type="binding site" evidence="13">
    <location>
        <position position="606"/>
    </location>
    <ligand>
        <name>substrate</name>
    </ligand>
</feature>
<dbReference type="GO" id="GO:0006094">
    <property type="term" value="P:gluconeogenesis"/>
    <property type="evidence" value="ECO:0007669"/>
    <property type="project" value="UniProtKB-UniPathway"/>
</dbReference>
<dbReference type="Pfam" id="PF00364">
    <property type="entry name" value="Biotin_lipoyl"/>
    <property type="match status" value="1"/>
</dbReference>
<evidence type="ECO:0000256" key="13">
    <source>
        <dbReference type="PIRSR" id="PIRSR001594-2"/>
    </source>
</evidence>
<dbReference type="InterPro" id="IPR011053">
    <property type="entry name" value="Single_hybrid_motif"/>
</dbReference>
<dbReference type="PROSITE" id="PS50991">
    <property type="entry name" value="PYR_CT"/>
    <property type="match status" value="1"/>
</dbReference>
<feature type="binding site" evidence="13">
    <location>
        <position position="117"/>
    </location>
    <ligand>
        <name>ATP</name>
        <dbReference type="ChEBI" id="CHEBI:30616"/>
    </ligand>
</feature>
<feature type="binding site" description="via carbamate group" evidence="14">
    <location>
        <position position="704"/>
    </location>
    <ligand>
        <name>Mn(2+)</name>
        <dbReference type="ChEBI" id="CHEBI:29035"/>
    </ligand>
</feature>
<dbReference type="Gene3D" id="2.40.50.100">
    <property type="match status" value="1"/>
</dbReference>
<evidence type="ECO:0000313" key="21">
    <source>
        <dbReference type="Proteomes" id="UP000535890"/>
    </source>
</evidence>
<dbReference type="EMBL" id="JACCBN010000001">
    <property type="protein sequence ID" value="NYD36598.1"/>
    <property type="molecule type" value="Genomic_DNA"/>
</dbReference>
<dbReference type="NCBIfam" id="TIGR01235">
    <property type="entry name" value="pyruv_carbox"/>
    <property type="match status" value="1"/>
</dbReference>
<dbReference type="InterPro" id="IPR013785">
    <property type="entry name" value="Aldolase_TIM"/>
</dbReference>
<dbReference type="SUPFAM" id="SSF56059">
    <property type="entry name" value="Glutathione synthetase ATP-binding domain-like"/>
    <property type="match status" value="1"/>
</dbReference>
<evidence type="ECO:0000256" key="10">
    <source>
        <dbReference type="ARBA" id="ARBA00023268"/>
    </source>
</evidence>
<feature type="domain" description="Biotin carboxylation" evidence="18">
    <location>
        <begin position="1"/>
        <end position="450"/>
    </location>
</feature>
<dbReference type="InterPro" id="IPR011054">
    <property type="entry name" value="Rudment_hybrid_motif"/>
</dbReference>
<feature type="binding site" evidence="14">
    <location>
        <position position="733"/>
    </location>
    <ligand>
        <name>Mn(2+)</name>
        <dbReference type="ChEBI" id="CHEBI:29035"/>
    </ligand>
</feature>
<keyword evidence="8 11" id="KW-0067">ATP-binding</keyword>
<evidence type="ECO:0000259" key="17">
    <source>
        <dbReference type="PROSITE" id="PS50975"/>
    </source>
</evidence>
<dbReference type="Pfam" id="PF00682">
    <property type="entry name" value="HMGL-like"/>
    <property type="match status" value="1"/>
</dbReference>
<name>A0A7Y9DW39_9PSEU</name>
<dbReference type="PANTHER" id="PTHR43778:SF2">
    <property type="entry name" value="PYRUVATE CARBOXYLASE, MITOCHONDRIAL"/>
    <property type="match status" value="1"/>
</dbReference>
<dbReference type="GO" id="GO:0005524">
    <property type="term" value="F:ATP binding"/>
    <property type="evidence" value="ECO:0007669"/>
    <property type="project" value="UniProtKB-UniRule"/>
</dbReference>
<dbReference type="PROSITE" id="PS00867">
    <property type="entry name" value="CPSASE_2"/>
    <property type="match status" value="1"/>
</dbReference>
<feature type="binding site" evidence="13">
    <location>
        <position position="868"/>
    </location>
    <ligand>
        <name>substrate</name>
    </ligand>
</feature>
<dbReference type="InterPro" id="IPR000891">
    <property type="entry name" value="PYR_CT"/>
</dbReference>
<feature type="binding site" evidence="13">
    <location>
        <position position="200"/>
    </location>
    <ligand>
        <name>ATP</name>
        <dbReference type="ChEBI" id="CHEBI:30616"/>
    </ligand>
</feature>
<reference evidence="20 21" key="1">
    <citation type="submission" date="2020-07" db="EMBL/GenBank/DDBJ databases">
        <title>Sequencing the genomes of 1000 actinobacteria strains.</title>
        <authorList>
            <person name="Klenk H.-P."/>
        </authorList>
    </citation>
    <scope>NUCLEOTIDE SEQUENCE [LARGE SCALE GENOMIC DNA]</scope>
    <source>
        <strain evidence="20 21">DSM 45772</strain>
    </source>
</reference>
<dbReference type="InterPro" id="IPR005482">
    <property type="entry name" value="Biotin_COase_C"/>
</dbReference>
<evidence type="ECO:0000259" key="18">
    <source>
        <dbReference type="PROSITE" id="PS50979"/>
    </source>
</evidence>
<keyword evidence="9 11" id="KW-0092">Biotin</keyword>
<comment type="pathway">
    <text evidence="2">Carbohydrate biosynthesis; gluconeogenesis.</text>
</comment>
<comment type="caution">
    <text evidence="20">The sequence shown here is derived from an EMBL/GenBank/DDBJ whole genome shotgun (WGS) entry which is preliminary data.</text>
</comment>
<dbReference type="InterPro" id="IPR003379">
    <property type="entry name" value="Carboxylase_cons_dom"/>
</dbReference>
<dbReference type="PROSITE" id="PS00188">
    <property type="entry name" value="BIOTIN"/>
    <property type="match status" value="1"/>
</dbReference>
<dbReference type="Pfam" id="PF02436">
    <property type="entry name" value="PYC_OADA"/>
    <property type="match status" value="1"/>
</dbReference>
<dbReference type="SUPFAM" id="SSF89000">
    <property type="entry name" value="post-HMGL domain-like"/>
    <property type="match status" value="1"/>
</dbReference>
<protein>
    <recommendedName>
        <fullName evidence="3 11">Pyruvate carboxylase</fullName>
        <ecNumber evidence="3 11">6.4.1.1</ecNumber>
    </recommendedName>
</protein>
<dbReference type="GO" id="GO:0005737">
    <property type="term" value="C:cytoplasm"/>
    <property type="evidence" value="ECO:0007669"/>
    <property type="project" value="TreeGrafter"/>
</dbReference>
<organism evidence="20 21">
    <name type="scientific">Actinomycetospora corticicola</name>
    <dbReference type="NCBI Taxonomy" id="663602"/>
    <lineage>
        <taxon>Bacteria</taxon>
        <taxon>Bacillati</taxon>
        <taxon>Actinomycetota</taxon>
        <taxon>Actinomycetes</taxon>
        <taxon>Pseudonocardiales</taxon>
        <taxon>Pseudonocardiaceae</taxon>
        <taxon>Actinomycetospora</taxon>
    </lineage>
</organism>
<proteinExistence type="predicted"/>
<dbReference type="SUPFAM" id="SSF52440">
    <property type="entry name" value="PreATP-grasp domain"/>
    <property type="match status" value="1"/>
</dbReference>
<dbReference type="InterPro" id="IPR011761">
    <property type="entry name" value="ATP-grasp"/>
</dbReference>
<dbReference type="InterPro" id="IPR011764">
    <property type="entry name" value="Biotin_carboxylation_dom"/>
</dbReference>
<dbReference type="UniPathway" id="UPA00138"/>
<evidence type="ECO:0000256" key="12">
    <source>
        <dbReference type="PIRSR" id="PIRSR001594-1"/>
    </source>
</evidence>
<dbReference type="InterPro" id="IPR005479">
    <property type="entry name" value="CPAse_ATP-bd"/>
</dbReference>
<dbReference type="RefSeq" id="WP_179794256.1">
    <property type="nucleotide sequence ID" value="NZ_BAABHP010000021.1"/>
</dbReference>
<dbReference type="AlphaFoldDB" id="A0A7Y9DW39"/>
<comment type="function">
    <text evidence="11">Catalyzes a 2-step reaction, involving the ATP-dependent carboxylation of the covalently attached biotin in the first step and the transfer of the carboxyl group to pyruvate in the second.</text>
</comment>
<dbReference type="NCBIfam" id="NF009554">
    <property type="entry name" value="PRK12999.1"/>
    <property type="match status" value="1"/>
</dbReference>
<dbReference type="GO" id="GO:0046872">
    <property type="term" value="F:metal ion binding"/>
    <property type="evidence" value="ECO:0007669"/>
    <property type="project" value="UniProtKB-KW"/>
</dbReference>
<feature type="binding site" evidence="13">
    <location>
        <position position="235"/>
    </location>
    <ligand>
        <name>ATP</name>
        <dbReference type="ChEBI" id="CHEBI:30616"/>
    </ligand>
</feature>
<dbReference type="InterPro" id="IPR055268">
    <property type="entry name" value="PCB-like"/>
</dbReference>
<evidence type="ECO:0000313" key="20">
    <source>
        <dbReference type="EMBL" id="NYD36598.1"/>
    </source>
</evidence>
<keyword evidence="21" id="KW-1185">Reference proteome</keyword>
<evidence type="ECO:0000256" key="7">
    <source>
        <dbReference type="ARBA" id="ARBA00022741"/>
    </source>
</evidence>
<comment type="catalytic activity">
    <reaction evidence="11">
        <text>hydrogencarbonate + pyruvate + ATP = oxaloacetate + ADP + phosphate + H(+)</text>
        <dbReference type="Rhea" id="RHEA:20844"/>
        <dbReference type="ChEBI" id="CHEBI:15361"/>
        <dbReference type="ChEBI" id="CHEBI:15378"/>
        <dbReference type="ChEBI" id="CHEBI:16452"/>
        <dbReference type="ChEBI" id="CHEBI:17544"/>
        <dbReference type="ChEBI" id="CHEBI:30616"/>
        <dbReference type="ChEBI" id="CHEBI:43474"/>
        <dbReference type="ChEBI" id="CHEBI:456216"/>
        <dbReference type="EC" id="6.4.1.1"/>
    </reaction>
</comment>
<dbReference type="Proteomes" id="UP000535890">
    <property type="component" value="Unassembled WGS sequence"/>
</dbReference>
<evidence type="ECO:0000259" key="19">
    <source>
        <dbReference type="PROSITE" id="PS50991"/>
    </source>
</evidence>
<keyword evidence="7 11" id="KW-0547">Nucleotide-binding</keyword>
<evidence type="ECO:0000256" key="6">
    <source>
        <dbReference type="ARBA" id="ARBA00022723"/>
    </source>
</evidence>
<dbReference type="CDD" id="cd07937">
    <property type="entry name" value="DRE_TIM_PC_TC_5S"/>
    <property type="match status" value="1"/>
</dbReference>
<evidence type="ECO:0000256" key="4">
    <source>
        <dbReference type="ARBA" id="ARBA00022432"/>
    </source>
</evidence>
<comment type="cofactor">
    <cofactor evidence="1 11">
        <name>biotin</name>
        <dbReference type="ChEBI" id="CHEBI:57586"/>
    </cofactor>
</comment>
<dbReference type="Pfam" id="PF02785">
    <property type="entry name" value="Biotin_carb_C"/>
    <property type="match status" value="1"/>
</dbReference>
<dbReference type="PROSITE" id="PS50975">
    <property type="entry name" value="ATP_GRASP"/>
    <property type="match status" value="1"/>
</dbReference>
<evidence type="ECO:0000256" key="11">
    <source>
        <dbReference type="PIRNR" id="PIRNR001594"/>
    </source>
</evidence>
<dbReference type="Pfam" id="PF02786">
    <property type="entry name" value="CPSase_L_D2"/>
    <property type="match status" value="1"/>
</dbReference>
<dbReference type="InterPro" id="IPR000089">
    <property type="entry name" value="Biotin_lipoyl"/>
</dbReference>
<dbReference type="PIRSF" id="PIRSF001594">
    <property type="entry name" value="Pyruv_carbox"/>
    <property type="match status" value="1"/>
</dbReference>
<dbReference type="Pfam" id="PF00289">
    <property type="entry name" value="Biotin_carb_N"/>
    <property type="match status" value="1"/>
</dbReference>
<keyword evidence="10" id="KW-0511">Multifunctional enzyme</keyword>
<accession>A0A7Y9DW39</accession>
<keyword evidence="4" id="KW-0312">Gluconeogenesis</keyword>
<feature type="domain" description="ATP-grasp" evidence="17">
    <location>
        <begin position="121"/>
        <end position="317"/>
    </location>
</feature>
<evidence type="ECO:0000259" key="16">
    <source>
        <dbReference type="PROSITE" id="PS50968"/>
    </source>
</evidence>
<dbReference type="SUPFAM" id="SSF51569">
    <property type="entry name" value="Aldolase"/>
    <property type="match status" value="1"/>
</dbReference>
<dbReference type="PROSITE" id="PS50979">
    <property type="entry name" value="BC"/>
    <property type="match status" value="1"/>
</dbReference>
<dbReference type="PANTHER" id="PTHR43778">
    <property type="entry name" value="PYRUVATE CARBOXYLASE"/>
    <property type="match status" value="1"/>
</dbReference>
<evidence type="ECO:0000256" key="3">
    <source>
        <dbReference type="ARBA" id="ARBA00013057"/>
    </source>
</evidence>
<dbReference type="FunFam" id="2.40.50.100:FF:000003">
    <property type="entry name" value="Acetyl-CoA carboxylase biotin carboxyl carrier protein"/>
    <property type="match status" value="1"/>
</dbReference>